<name>T1BLV2_9ZZZZ</name>
<keyword evidence="2" id="KW-0808">Transferase</keyword>
<comment type="caution">
    <text evidence="2">The sequence shown here is derived from an EMBL/GenBank/DDBJ whole genome shotgun (WGS) entry which is preliminary data.</text>
</comment>
<feature type="transmembrane region" description="Helical" evidence="1">
    <location>
        <begin position="117"/>
        <end position="138"/>
    </location>
</feature>
<evidence type="ECO:0000256" key="1">
    <source>
        <dbReference type="SAM" id="Phobius"/>
    </source>
</evidence>
<feature type="transmembrane region" description="Helical" evidence="1">
    <location>
        <begin position="78"/>
        <end position="97"/>
    </location>
</feature>
<feature type="non-terminal residue" evidence="2">
    <location>
        <position position="139"/>
    </location>
</feature>
<dbReference type="EMBL" id="AUZZ01004160">
    <property type="protein sequence ID" value="EQD54940.1"/>
    <property type="molecule type" value="Genomic_DNA"/>
</dbReference>
<accession>T1BLV2</accession>
<keyword evidence="1" id="KW-0472">Membrane</keyword>
<sequence>MLFPTIDFAIFFGIVFVLNWLLAPFPTRWKVFIIVASYVFYAWWDWRFVFLLAASTLVTIAGGKLVHRSGTDRGRKGWVISTAVVELGLLGWFKYYGFLYNSIDNALYHLGIAPLSAPMEVMLPVGISFFTFMGLSYVI</sequence>
<organism evidence="2">
    <name type="scientific">mine drainage metagenome</name>
    <dbReference type="NCBI Taxonomy" id="410659"/>
    <lineage>
        <taxon>unclassified sequences</taxon>
        <taxon>metagenomes</taxon>
        <taxon>ecological metagenomes</taxon>
    </lineage>
</organism>
<feature type="transmembrane region" description="Helical" evidence="1">
    <location>
        <begin position="50"/>
        <end position="66"/>
    </location>
</feature>
<keyword evidence="1" id="KW-0812">Transmembrane</keyword>
<evidence type="ECO:0000313" key="2">
    <source>
        <dbReference type="EMBL" id="EQD54940.1"/>
    </source>
</evidence>
<keyword evidence="1" id="KW-1133">Transmembrane helix</keyword>
<feature type="transmembrane region" description="Helical" evidence="1">
    <location>
        <begin position="6"/>
        <end position="22"/>
    </location>
</feature>
<reference evidence="2" key="1">
    <citation type="submission" date="2013-08" db="EMBL/GenBank/DDBJ databases">
        <authorList>
            <person name="Mendez C."/>
            <person name="Richter M."/>
            <person name="Ferrer M."/>
            <person name="Sanchez J."/>
        </authorList>
    </citation>
    <scope>NUCLEOTIDE SEQUENCE</scope>
</reference>
<dbReference type="GO" id="GO:0016740">
    <property type="term" value="F:transferase activity"/>
    <property type="evidence" value="ECO:0007669"/>
    <property type="project" value="UniProtKB-KW"/>
</dbReference>
<protein>
    <submittedName>
        <fullName evidence="2">Membrane bound O-acyl transferase, MBOAT family protein</fullName>
    </submittedName>
</protein>
<reference evidence="2" key="2">
    <citation type="journal article" date="2014" name="ISME J.">
        <title>Microbial stratification in low pH oxic and suboxic macroscopic growths along an acid mine drainage.</title>
        <authorList>
            <person name="Mendez-Garcia C."/>
            <person name="Mesa V."/>
            <person name="Sprenger R.R."/>
            <person name="Richter M."/>
            <person name="Diez M.S."/>
            <person name="Solano J."/>
            <person name="Bargiela R."/>
            <person name="Golyshina O.V."/>
            <person name="Manteca A."/>
            <person name="Ramos J.L."/>
            <person name="Gallego J.R."/>
            <person name="Llorente I."/>
            <person name="Martins Dos Santos V.A."/>
            <person name="Jensen O.N."/>
            <person name="Pelaez A.I."/>
            <person name="Sanchez J."/>
            <person name="Ferrer M."/>
        </authorList>
    </citation>
    <scope>NUCLEOTIDE SEQUENCE</scope>
</reference>
<dbReference type="AlphaFoldDB" id="T1BLV2"/>
<proteinExistence type="predicted"/>
<gene>
    <name evidence="2" type="ORF">B2A_05938</name>
</gene>